<accession>A0A267AVD6</accession>
<evidence type="ECO:0000313" key="2">
    <source>
        <dbReference type="EMBL" id="OZY39684.1"/>
    </source>
</evidence>
<organism evidence="2 3">
    <name type="scientific">Pseudomonas fragi</name>
    <dbReference type="NCBI Taxonomy" id="296"/>
    <lineage>
        <taxon>Bacteria</taxon>
        <taxon>Pseudomonadati</taxon>
        <taxon>Pseudomonadota</taxon>
        <taxon>Gammaproteobacteria</taxon>
        <taxon>Pseudomonadales</taxon>
        <taxon>Pseudomonadaceae</taxon>
        <taxon>Pseudomonas</taxon>
    </lineage>
</organism>
<evidence type="ECO:0000313" key="4">
    <source>
        <dbReference type="Proteomes" id="UP001212337"/>
    </source>
</evidence>
<proteinExistence type="predicted"/>
<keyword evidence="4" id="KW-1185">Reference proteome</keyword>
<evidence type="ECO:0000313" key="3">
    <source>
        <dbReference type="Proteomes" id="UP000216113"/>
    </source>
</evidence>
<reference evidence="2 3" key="1">
    <citation type="submission" date="2017-08" db="EMBL/GenBank/DDBJ databases">
        <title>Genomic and metabolic characterisation of spoilage-associated Pseudomonas species.</title>
        <authorList>
            <person name="Stanborough T."/>
            <person name="Fegan N."/>
            <person name="Powell S.M."/>
            <person name="Singh T."/>
            <person name="Tamplin M.L."/>
            <person name="Chandry P.S."/>
        </authorList>
    </citation>
    <scope>NUCLEOTIDE SEQUENCE [LARGE SCALE GENOMIC DNA]</scope>
    <source>
        <strain evidence="2 3">F1820</strain>
    </source>
</reference>
<dbReference type="Gene3D" id="3.40.630.10">
    <property type="entry name" value="Zn peptidases"/>
    <property type="match status" value="1"/>
</dbReference>
<sequence length="370" mass="41228">MSNGFPSHRSFTQQREQFLAAAEAVGARLSHYPHPLRGPFAEALGTDVALLGNPQAKRVLVALSGTHGVEGYYGSDCQRQWLQTFSERSLPDDVAVLMIHLINPWGTAWMRRVNEDNIDLNRNYLDFTKTPPDNAAYETLHPIYTCTQLRGPERERADAQLNERISREGWSAVMSIVEAGQYRHPDGLFYGGNSSSWSNQTLHRILGEHLAHAEVAMCFDLHTGAGDYGHPMLMTIAQASYPALPQAQVLFGPWLFTLMTSANSQSDTGVAATATGYTSQAIINALPHVQLMPFVIECGTYPGQQIHAVLRDDQWLHLHGDPTGPEARQIKLQLLEQFFPADSDWQELVWVRTRQIWERALSAIGTRGGL</sequence>
<reference evidence="1 4" key="2">
    <citation type="submission" date="2023-01" db="EMBL/GenBank/DDBJ databases">
        <title>Effects of deletion of Siderophore biosynthase gene in Pseudomonas fragi on quorum sensing and spoliage ability.</title>
        <authorList>
            <person name="Cui F."/>
            <person name="Wang D."/>
            <person name="Liu J."/>
            <person name="Wang Q."/>
            <person name="Li T."/>
            <person name="Li J."/>
        </authorList>
    </citation>
    <scope>NUCLEOTIDE SEQUENCE [LARGE SCALE GENOMIC DNA]</scope>
    <source>
        <strain evidence="1 4">MS-10</strain>
    </source>
</reference>
<dbReference type="CDD" id="cd06233">
    <property type="entry name" value="M14-like"/>
    <property type="match status" value="1"/>
</dbReference>
<dbReference type="Proteomes" id="UP000216113">
    <property type="component" value="Unassembled WGS sequence"/>
</dbReference>
<protein>
    <submittedName>
        <fullName evidence="2">DUF2817 domain-containing protein</fullName>
    </submittedName>
</protein>
<gene>
    <name evidence="2" type="ORF">CJF43_21725</name>
    <name evidence="1" type="ORF">PI499_20370</name>
</gene>
<comment type="caution">
    <text evidence="2">The sequence shown here is derived from an EMBL/GenBank/DDBJ whole genome shotgun (WGS) entry which is preliminary data.</text>
</comment>
<dbReference type="InterPro" id="IPR021259">
    <property type="entry name" value="DUF2817"/>
</dbReference>
<name>A0A267AVD6_PSEFR</name>
<dbReference type="Proteomes" id="UP001212337">
    <property type="component" value="Unassembled WGS sequence"/>
</dbReference>
<dbReference type="SUPFAM" id="SSF53187">
    <property type="entry name" value="Zn-dependent exopeptidases"/>
    <property type="match status" value="1"/>
</dbReference>
<evidence type="ECO:0000313" key="1">
    <source>
        <dbReference type="EMBL" id="MDA7024222.1"/>
    </source>
</evidence>
<dbReference type="EMBL" id="JAQJVI010000040">
    <property type="protein sequence ID" value="MDA7024222.1"/>
    <property type="molecule type" value="Genomic_DNA"/>
</dbReference>
<dbReference type="EMBL" id="NQKL01000024">
    <property type="protein sequence ID" value="OZY39684.1"/>
    <property type="molecule type" value="Genomic_DNA"/>
</dbReference>
<dbReference type="GeneID" id="89546474"/>
<dbReference type="AlphaFoldDB" id="A0A267AVD6"/>
<dbReference type="Pfam" id="PF10994">
    <property type="entry name" value="DUF2817"/>
    <property type="match status" value="1"/>
</dbReference>
<dbReference type="RefSeq" id="WP_019410170.1">
    <property type="nucleotide sequence ID" value="NZ_CP021134.1"/>
</dbReference>